<feature type="transmembrane region" description="Helical" evidence="2">
    <location>
        <begin position="193"/>
        <end position="217"/>
    </location>
</feature>
<feature type="transmembrane region" description="Helical" evidence="2">
    <location>
        <begin position="229"/>
        <end position="250"/>
    </location>
</feature>
<sequence>MFLMIRESWRLNKFPNKRLLLIFALMFAAANFLFYQFPIGNPHIAYSEQLLQLDFQQLLQTLQKLQEQHLLQNIITFDNWINIVANIIFRFILILLSILFVSWQISSYRHTASGKVLWRFLSGQWKIWAYFVVLLLIFMLLARLFIALPTLALVLLLFFVTQYLFVPILLADKGCSLSAAYFMSRKMTGGFKLNILANLLFTYVVIKSVPFLILLFLPLPEFVHNILNALINTLYILVTAKMLYIYYFYLTEYFYPQIRSLGLIDSEPFWQKLNSFVYPFHSETEKGQLLKQLREQDSVQNELEQLFRQRDFADFKQKVLEVELPLKKEVNSEEKTDERESGEQKSAGETLTPADKYARVLANREIIKEKLQALLQQKNLILVKAAYLDNAVRAIEENLYSPNRSASINLQSLINNELEHLQRCEQAVAGPSATIATETEEKNND</sequence>
<accession>A0ABY8C8H2</accession>
<feature type="region of interest" description="Disordered" evidence="1">
    <location>
        <begin position="330"/>
        <end position="351"/>
    </location>
</feature>
<reference evidence="3 4" key="1">
    <citation type="submission" date="2023-02" db="EMBL/GenBank/DDBJ databases">
        <title>Novel Oscillospiraceae bacterial genomes.</title>
        <authorList>
            <person name="Srinivasan S."/>
            <person name="Austin M.N."/>
            <person name="Fiedler T.L."/>
            <person name="Strenk S.M."/>
            <person name="Agnew K.J."/>
            <person name="Nagana Gowda G.A."/>
            <person name="Raftery D."/>
            <person name="Beamer M.A."/>
            <person name="Achilles S.L."/>
            <person name="Wiesenfeld H.C."/>
            <person name="Fredricks D.N."/>
            <person name="Hillier S.L."/>
        </authorList>
    </citation>
    <scope>NUCLEOTIDE SEQUENCE [LARGE SCALE GENOMIC DNA]</scope>
    <source>
        <strain evidence="3 4">CHIC02 1186E3-8</strain>
    </source>
</reference>
<evidence type="ECO:0000313" key="3">
    <source>
        <dbReference type="EMBL" id="WEG35150.1"/>
    </source>
</evidence>
<evidence type="ECO:0000256" key="2">
    <source>
        <dbReference type="SAM" id="Phobius"/>
    </source>
</evidence>
<feature type="transmembrane region" description="Helical" evidence="2">
    <location>
        <begin position="127"/>
        <end position="146"/>
    </location>
</feature>
<keyword evidence="4" id="KW-1185">Reference proteome</keyword>
<protein>
    <submittedName>
        <fullName evidence="3">Uncharacterized protein</fullName>
    </submittedName>
</protein>
<keyword evidence="2" id="KW-0812">Transmembrane</keyword>
<gene>
    <name evidence="3" type="ORF">PYS61_04220</name>
</gene>
<evidence type="ECO:0000313" key="4">
    <source>
        <dbReference type="Proteomes" id="UP001220478"/>
    </source>
</evidence>
<feature type="transmembrane region" description="Helical" evidence="2">
    <location>
        <begin position="87"/>
        <end position="106"/>
    </location>
</feature>
<dbReference type="RefSeq" id="WP_315571195.1">
    <property type="nucleotide sequence ID" value="NZ_CP118868.1"/>
</dbReference>
<keyword evidence="2" id="KW-0472">Membrane</keyword>
<name>A0ABY8C8H2_9FIRM</name>
<organism evidence="3 4">
    <name type="scientific">Amygdalobacter indicium</name>
    <dbReference type="NCBI Taxonomy" id="3029272"/>
    <lineage>
        <taxon>Bacteria</taxon>
        <taxon>Bacillati</taxon>
        <taxon>Bacillota</taxon>
        <taxon>Clostridia</taxon>
        <taxon>Eubacteriales</taxon>
        <taxon>Oscillospiraceae</taxon>
        <taxon>Amygdalobacter</taxon>
    </lineage>
</organism>
<proteinExistence type="predicted"/>
<evidence type="ECO:0000256" key="1">
    <source>
        <dbReference type="SAM" id="MobiDB-lite"/>
    </source>
</evidence>
<dbReference type="Proteomes" id="UP001220478">
    <property type="component" value="Chromosome"/>
</dbReference>
<keyword evidence="2" id="KW-1133">Transmembrane helix</keyword>
<dbReference type="EMBL" id="CP118868">
    <property type="protein sequence ID" value="WEG35150.1"/>
    <property type="molecule type" value="Genomic_DNA"/>
</dbReference>
<feature type="compositionally biased region" description="Basic and acidic residues" evidence="1">
    <location>
        <begin position="330"/>
        <end position="343"/>
    </location>
</feature>
<feature type="transmembrane region" description="Helical" evidence="2">
    <location>
        <begin position="152"/>
        <end position="172"/>
    </location>
</feature>